<accession>A0A4Z0R155</accession>
<dbReference type="EMBL" id="SPQQ01000008">
    <property type="protein sequence ID" value="TGE36249.1"/>
    <property type="molecule type" value="Genomic_DNA"/>
</dbReference>
<dbReference type="InterPro" id="IPR010540">
    <property type="entry name" value="CmpB_TMEM229"/>
</dbReference>
<proteinExistence type="predicted"/>
<protein>
    <recommendedName>
        <fullName evidence="4">ABC transporter permease</fullName>
    </recommendedName>
</protein>
<dbReference type="AlphaFoldDB" id="A0A4Z0R155"/>
<organism evidence="2 3">
    <name type="scientific">Desulfosporosinus fructosivorans</name>
    <dbReference type="NCBI Taxonomy" id="2018669"/>
    <lineage>
        <taxon>Bacteria</taxon>
        <taxon>Bacillati</taxon>
        <taxon>Bacillota</taxon>
        <taxon>Clostridia</taxon>
        <taxon>Eubacteriales</taxon>
        <taxon>Desulfitobacteriaceae</taxon>
        <taxon>Desulfosporosinus</taxon>
    </lineage>
</organism>
<evidence type="ECO:0000313" key="3">
    <source>
        <dbReference type="Proteomes" id="UP000298460"/>
    </source>
</evidence>
<feature type="transmembrane region" description="Helical" evidence="1">
    <location>
        <begin position="70"/>
        <end position="89"/>
    </location>
</feature>
<feature type="transmembrane region" description="Helical" evidence="1">
    <location>
        <begin position="135"/>
        <end position="158"/>
    </location>
</feature>
<keyword evidence="1" id="KW-0472">Membrane</keyword>
<feature type="transmembrane region" description="Helical" evidence="1">
    <location>
        <begin position="6"/>
        <end position="25"/>
    </location>
</feature>
<dbReference type="Proteomes" id="UP000298460">
    <property type="component" value="Unassembled WGS sequence"/>
</dbReference>
<keyword evidence="3" id="KW-1185">Reference proteome</keyword>
<reference evidence="2 3" key="1">
    <citation type="submission" date="2019-03" db="EMBL/GenBank/DDBJ databases">
        <title>Draft Genome Sequence of Desulfosporosinus fructosivorans Strain 63.6F, Isolated from Marine Sediment in the Baltic Sea.</title>
        <authorList>
            <person name="Hausmann B."/>
            <person name="Vandieken V."/>
            <person name="Pjevac P."/>
            <person name="Schreck K."/>
            <person name="Herbold C.W."/>
            <person name="Loy A."/>
        </authorList>
    </citation>
    <scope>NUCLEOTIDE SEQUENCE [LARGE SCALE GENOMIC DNA]</scope>
    <source>
        <strain evidence="2 3">63.6F</strain>
    </source>
</reference>
<sequence length="248" mass="29549">MVTMTIFILTFALYAFAGWVMETLYRSVPLRRLVNPGFLTGPFLPIYGLFATMVIWSSGLLSLLDWKWQFIWFVCLSTVLEYAAGWFFERFFHLQLWDYHETPLNLHGRIALPYSLLWGVLGLVFHHVIHPKVQIYLLQIPFPTSTILAIILTTYVIWDIIHSTLLLRRLEHFIAVFQERYERLELTPFQMAFSPFRRLLNTYPRMRHTLSEKMDLLYAKQAALEHFLVLQRKKFYDPDRENDTHTLD</sequence>
<dbReference type="OrthoDB" id="9789229at2"/>
<evidence type="ECO:0000313" key="2">
    <source>
        <dbReference type="EMBL" id="TGE36249.1"/>
    </source>
</evidence>
<comment type="caution">
    <text evidence="2">The sequence shown here is derived from an EMBL/GenBank/DDBJ whole genome shotgun (WGS) entry which is preliminary data.</text>
</comment>
<feature type="transmembrane region" description="Helical" evidence="1">
    <location>
        <begin position="110"/>
        <end position="129"/>
    </location>
</feature>
<feature type="transmembrane region" description="Helical" evidence="1">
    <location>
        <begin position="37"/>
        <end position="58"/>
    </location>
</feature>
<keyword evidence="1" id="KW-0812">Transmembrane</keyword>
<name>A0A4Z0R155_9FIRM</name>
<dbReference type="Pfam" id="PF06541">
    <property type="entry name" value="ABC_trans_CmpB"/>
    <property type="match status" value="1"/>
</dbReference>
<keyword evidence="1" id="KW-1133">Transmembrane helix</keyword>
<evidence type="ECO:0008006" key="4">
    <source>
        <dbReference type="Google" id="ProtNLM"/>
    </source>
</evidence>
<gene>
    <name evidence="2" type="ORF">E4K67_20075</name>
</gene>
<evidence type="ECO:0000256" key="1">
    <source>
        <dbReference type="SAM" id="Phobius"/>
    </source>
</evidence>